<dbReference type="InterPro" id="IPR001789">
    <property type="entry name" value="Sig_transdc_resp-reg_receiver"/>
</dbReference>
<sequence>MISSETSPVETRIVIIDDEPQIRKFLDIALRTQKYKTTLCETGYKGLEALATQGADLVILDLGLPDLDGKEVLQELRSWSNVPVIVLSVRADEYEKVALLDAGANDYMTKPFSVQELLARIRVILRNQPIQQEAHIYDDGYLKVDVTQRLVWIEQQPITLTRKEFQLLTLLMRYQGQLLTQPQLLK</sequence>
<evidence type="ECO:0000313" key="13">
    <source>
        <dbReference type="Proteomes" id="UP000280073"/>
    </source>
</evidence>
<dbReference type="GO" id="GO:0045893">
    <property type="term" value="P:positive regulation of DNA-templated transcription"/>
    <property type="evidence" value="ECO:0007669"/>
    <property type="project" value="UniProtKB-ARBA"/>
</dbReference>
<keyword evidence="3 8" id="KW-0597">Phosphoprotein</keyword>
<evidence type="ECO:0000256" key="3">
    <source>
        <dbReference type="ARBA" id="ARBA00022553"/>
    </source>
</evidence>
<dbReference type="Gene3D" id="3.40.50.2300">
    <property type="match status" value="1"/>
</dbReference>
<evidence type="ECO:0000256" key="2">
    <source>
        <dbReference type="ARBA" id="ARBA00022490"/>
    </source>
</evidence>
<reference evidence="12 13" key="1">
    <citation type="submission" date="2018-10" db="EMBL/GenBank/DDBJ databases">
        <title>GWAS and RNA-Seq identify cryptic mechanisms of antimicrobial resistance in Acinetobacter baumannii.</title>
        <authorList>
            <person name="Sahl J.W."/>
        </authorList>
    </citation>
    <scope>NUCLEOTIDE SEQUENCE [LARGE SCALE GENOMIC DNA]</scope>
    <source>
        <strain evidence="12 13">TG28175</strain>
    </source>
</reference>
<dbReference type="Gene3D" id="6.10.250.690">
    <property type="match status" value="1"/>
</dbReference>
<proteinExistence type="predicted"/>
<dbReference type="PANTHER" id="PTHR48111">
    <property type="entry name" value="REGULATOR OF RPOS"/>
    <property type="match status" value="1"/>
</dbReference>
<dbReference type="Gene3D" id="1.10.10.10">
    <property type="entry name" value="Winged helix-like DNA-binding domain superfamily/Winged helix DNA-binding domain"/>
    <property type="match status" value="1"/>
</dbReference>
<dbReference type="SMART" id="SM00448">
    <property type="entry name" value="REC"/>
    <property type="match status" value="1"/>
</dbReference>
<evidence type="ECO:0000256" key="6">
    <source>
        <dbReference type="ARBA" id="ARBA00023125"/>
    </source>
</evidence>
<dbReference type="SUPFAM" id="SSF52172">
    <property type="entry name" value="CheY-like"/>
    <property type="match status" value="1"/>
</dbReference>
<dbReference type="EMBL" id="RFDI01001722">
    <property type="protein sequence ID" value="RSR38285.1"/>
    <property type="molecule type" value="Genomic_DNA"/>
</dbReference>
<evidence type="ECO:0000259" key="10">
    <source>
        <dbReference type="PROSITE" id="PS50110"/>
    </source>
</evidence>
<dbReference type="InterPro" id="IPR011006">
    <property type="entry name" value="CheY-like_superfamily"/>
</dbReference>
<keyword evidence="7" id="KW-0804">Transcription</keyword>
<keyword evidence="4" id="KW-0902">Two-component regulatory system</keyword>
<protein>
    <submittedName>
        <fullName evidence="12">DNA-binding response regulator</fullName>
    </submittedName>
</protein>
<feature type="non-terminal residue" evidence="12">
    <location>
        <position position="186"/>
    </location>
</feature>
<dbReference type="PROSITE" id="PS51755">
    <property type="entry name" value="OMPR_PHOB"/>
    <property type="match status" value="1"/>
</dbReference>
<feature type="domain" description="Response regulatory" evidence="10">
    <location>
        <begin position="12"/>
        <end position="125"/>
    </location>
</feature>
<dbReference type="GO" id="GO:0042802">
    <property type="term" value="F:identical protein binding"/>
    <property type="evidence" value="ECO:0007669"/>
    <property type="project" value="UniProtKB-ARBA"/>
</dbReference>
<evidence type="ECO:0000256" key="7">
    <source>
        <dbReference type="ARBA" id="ARBA00023163"/>
    </source>
</evidence>
<feature type="modified residue" description="4-aspartylphosphate" evidence="8">
    <location>
        <position position="61"/>
    </location>
</feature>
<gene>
    <name evidence="12" type="ORF">EA686_23335</name>
</gene>
<evidence type="ECO:0000259" key="11">
    <source>
        <dbReference type="PROSITE" id="PS51755"/>
    </source>
</evidence>
<dbReference type="InterPro" id="IPR039420">
    <property type="entry name" value="WalR-like"/>
</dbReference>
<evidence type="ECO:0000256" key="4">
    <source>
        <dbReference type="ARBA" id="ARBA00023012"/>
    </source>
</evidence>
<dbReference type="AlphaFoldDB" id="A0A3R9S002"/>
<dbReference type="GO" id="GO:0005829">
    <property type="term" value="C:cytosol"/>
    <property type="evidence" value="ECO:0007669"/>
    <property type="project" value="TreeGrafter"/>
</dbReference>
<dbReference type="PROSITE" id="PS50110">
    <property type="entry name" value="RESPONSE_REGULATORY"/>
    <property type="match status" value="1"/>
</dbReference>
<evidence type="ECO:0000313" key="12">
    <source>
        <dbReference type="EMBL" id="RSR38285.1"/>
    </source>
</evidence>
<dbReference type="GO" id="GO:0032993">
    <property type="term" value="C:protein-DNA complex"/>
    <property type="evidence" value="ECO:0007669"/>
    <property type="project" value="TreeGrafter"/>
</dbReference>
<dbReference type="Proteomes" id="UP000280073">
    <property type="component" value="Unassembled WGS sequence"/>
</dbReference>
<feature type="DNA-binding region" description="OmpR/PhoB-type" evidence="9">
    <location>
        <begin position="132"/>
        <end position="186"/>
    </location>
</feature>
<comment type="caution">
    <text evidence="12">The sequence shown here is derived from an EMBL/GenBank/DDBJ whole genome shotgun (WGS) entry which is preliminary data.</text>
</comment>
<dbReference type="GO" id="GO:0000156">
    <property type="term" value="F:phosphorelay response regulator activity"/>
    <property type="evidence" value="ECO:0007669"/>
    <property type="project" value="TreeGrafter"/>
</dbReference>
<evidence type="ECO:0000256" key="9">
    <source>
        <dbReference type="PROSITE-ProRule" id="PRU01091"/>
    </source>
</evidence>
<evidence type="ECO:0000256" key="8">
    <source>
        <dbReference type="PROSITE-ProRule" id="PRU00169"/>
    </source>
</evidence>
<dbReference type="GO" id="GO:0000987">
    <property type="term" value="F:cis-regulatory region sequence-specific DNA binding"/>
    <property type="evidence" value="ECO:0007669"/>
    <property type="project" value="UniProtKB-ARBA"/>
</dbReference>
<keyword evidence="2" id="KW-0963">Cytoplasm</keyword>
<feature type="domain" description="OmpR/PhoB-type" evidence="11">
    <location>
        <begin position="132"/>
        <end position="186"/>
    </location>
</feature>
<dbReference type="PANTHER" id="PTHR48111:SF50">
    <property type="entry name" value="KDP OPERON TRANSCRIPTIONAL REGULATORY PROTEIN KDPE"/>
    <property type="match status" value="1"/>
</dbReference>
<dbReference type="CDD" id="cd17620">
    <property type="entry name" value="REC_OmpR_KdpE-like"/>
    <property type="match status" value="1"/>
</dbReference>
<keyword evidence="6 9" id="KW-0238">DNA-binding</keyword>
<evidence type="ECO:0000256" key="5">
    <source>
        <dbReference type="ARBA" id="ARBA00023015"/>
    </source>
</evidence>
<dbReference type="InterPro" id="IPR001867">
    <property type="entry name" value="OmpR/PhoB-type_DNA-bd"/>
</dbReference>
<dbReference type="InterPro" id="IPR036388">
    <property type="entry name" value="WH-like_DNA-bd_sf"/>
</dbReference>
<keyword evidence="5" id="KW-0805">Transcription regulation</keyword>
<dbReference type="Pfam" id="PF00072">
    <property type="entry name" value="Response_reg"/>
    <property type="match status" value="1"/>
</dbReference>
<accession>A0A3R9S002</accession>
<dbReference type="FunFam" id="3.40.50.2300:FF:000021">
    <property type="entry name" value="Two-component system response regulator KdpE"/>
    <property type="match status" value="1"/>
</dbReference>
<evidence type="ECO:0000256" key="1">
    <source>
        <dbReference type="ARBA" id="ARBA00004496"/>
    </source>
</evidence>
<name>A0A3R9S002_ACIBA</name>
<comment type="subcellular location">
    <subcellularLocation>
        <location evidence="1">Cytoplasm</location>
    </subcellularLocation>
</comment>
<organism evidence="12 13">
    <name type="scientific">Acinetobacter baumannii</name>
    <dbReference type="NCBI Taxonomy" id="470"/>
    <lineage>
        <taxon>Bacteria</taxon>
        <taxon>Pseudomonadati</taxon>
        <taxon>Pseudomonadota</taxon>
        <taxon>Gammaproteobacteria</taxon>
        <taxon>Moraxellales</taxon>
        <taxon>Moraxellaceae</taxon>
        <taxon>Acinetobacter</taxon>
        <taxon>Acinetobacter calcoaceticus/baumannii complex</taxon>
    </lineage>
</organism>